<gene>
    <name evidence="1" type="ORF">SYN_00300</name>
</gene>
<keyword evidence="2" id="KW-1185">Reference proteome</keyword>
<sequence length="297" mass="32747">MADLYFFEVVWEVGCLREDEWKTGRCVLRSAVQVVSDSLFRFGPDMLEVEDPYVCPDPDGLIGMAARNAGFDLSGSGYYKIPREPRIMVASHGQRLSPKQVLYELWEDSGLQLLAAEMFFIEPLIYCHAFKALLDHVRDGIFPGSVSDLNEIAMLTARGRLCVKKKSKRIETVLTSEARITAENGKTLGMDLYSDLRHTSVPEQKIQYALLVPEEADFSGKPVQAGQIEAGLPLRVGGGVNPIVSARTPGEPSGDFVVFPVKPGGGDRAMMAPSVLASGFLAYMNFYEEPSGLLWIF</sequence>
<evidence type="ECO:0000313" key="1">
    <source>
        <dbReference type="EMBL" id="ABC78589.1"/>
    </source>
</evidence>
<reference evidence="1 2" key="1">
    <citation type="journal article" date="2007" name="Proc. Natl. Acad. Sci. U.S.A.">
        <title>The genome of Syntrophus aciditrophicus: life at the thermodynamic limit of microbial growth.</title>
        <authorList>
            <person name="McInerney M.J."/>
            <person name="Rohlin L."/>
            <person name="Mouttaki H."/>
            <person name="Kim U."/>
            <person name="Krupp R.S."/>
            <person name="Rios-Hernandez L."/>
            <person name="Sieber J."/>
            <person name="Struchtemeyer C.G."/>
            <person name="Bhattacharyya A."/>
            <person name="Campbell J.W."/>
            <person name="Gunsalus R.P."/>
        </authorList>
    </citation>
    <scope>NUCLEOTIDE SEQUENCE [LARGE SCALE GENOMIC DNA]</scope>
    <source>
        <strain evidence="1 2">SB</strain>
    </source>
</reference>
<dbReference type="InParanoid" id="Q2LWX7"/>
<dbReference type="HOGENOM" id="CLU_936665_0_0_7"/>
<dbReference type="OrthoDB" id="9821658at2"/>
<dbReference type="RefSeq" id="WP_011418608.1">
    <property type="nucleotide sequence ID" value="NC_007759.1"/>
</dbReference>
<protein>
    <submittedName>
        <fullName evidence="1">Hypothetical cytosolic protein</fullName>
    </submittedName>
</protein>
<proteinExistence type="predicted"/>
<dbReference type="STRING" id="56780.SYN_00300"/>
<organism evidence="1 2">
    <name type="scientific">Syntrophus aciditrophicus (strain SB)</name>
    <dbReference type="NCBI Taxonomy" id="56780"/>
    <lineage>
        <taxon>Bacteria</taxon>
        <taxon>Pseudomonadati</taxon>
        <taxon>Thermodesulfobacteriota</taxon>
        <taxon>Syntrophia</taxon>
        <taxon>Syntrophales</taxon>
        <taxon>Syntrophaceae</taxon>
        <taxon>Syntrophus</taxon>
    </lineage>
</organism>
<name>Q2LWX7_SYNAS</name>
<dbReference type="eggNOG" id="COG0438">
    <property type="taxonomic scope" value="Bacteria"/>
</dbReference>
<dbReference type="Proteomes" id="UP000001933">
    <property type="component" value="Chromosome"/>
</dbReference>
<dbReference type="KEGG" id="sat:SYN_00300"/>
<dbReference type="AlphaFoldDB" id="Q2LWX7"/>
<dbReference type="EMBL" id="CP000252">
    <property type="protein sequence ID" value="ABC78589.1"/>
    <property type="molecule type" value="Genomic_DNA"/>
</dbReference>
<accession>Q2LWX7</accession>
<evidence type="ECO:0000313" key="2">
    <source>
        <dbReference type="Proteomes" id="UP000001933"/>
    </source>
</evidence>